<organism evidence="2 3">
    <name type="scientific">Maudiozyma exigua</name>
    <name type="common">Yeast</name>
    <name type="synonym">Kazachstania exigua</name>
    <dbReference type="NCBI Taxonomy" id="34358"/>
    <lineage>
        <taxon>Eukaryota</taxon>
        <taxon>Fungi</taxon>
        <taxon>Dikarya</taxon>
        <taxon>Ascomycota</taxon>
        <taxon>Saccharomycotina</taxon>
        <taxon>Saccharomycetes</taxon>
        <taxon>Saccharomycetales</taxon>
        <taxon>Saccharomycetaceae</taxon>
        <taxon>Maudiozyma</taxon>
    </lineage>
</organism>
<proteinExistence type="predicted"/>
<feature type="compositionally biased region" description="Polar residues" evidence="1">
    <location>
        <begin position="100"/>
        <end position="113"/>
    </location>
</feature>
<reference evidence="2 3" key="1">
    <citation type="submission" date="2020-11" db="EMBL/GenBank/DDBJ databases">
        <title>Kefir isolates.</title>
        <authorList>
            <person name="Marcisauskas S."/>
            <person name="Kim Y."/>
            <person name="Blasche S."/>
        </authorList>
    </citation>
    <scope>NUCLEOTIDE SEQUENCE [LARGE SCALE GENOMIC DNA]</scope>
    <source>
        <strain evidence="2 3">OG2</strain>
    </source>
</reference>
<gene>
    <name evidence="2" type="ORF">C6P45_003804</name>
</gene>
<keyword evidence="3" id="KW-1185">Reference proteome</keyword>
<name>A0A9P6VSJ8_MAUEX</name>
<feature type="compositionally biased region" description="Polar residues" evidence="1">
    <location>
        <begin position="20"/>
        <end position="38"/>
    </location>
</feature>
<dbReference type="AlphaFoldDB" id="A0A9P6VSJ8"/>
<feature type="region of interest" description="Disordered" evidence="1">
    <location>
        <begin position="1"/>
        <end position="38"/>
    </location>
</feature>
<dbReference type="EMBL" id="PUHR01000412">
    <property type="protein sequence ID" value="KAG0653597.1"/>
    <property type="molecule type" value="Genomic_DNA"/>
</dbReference>
<feature type="region of interest" description="Disordered" evidence="1">
    <location>
        <begin position="84"/>
        <end position="138"/>
    </location>
</feature>
<feature type="compositionally biased region" description="Polar residues" evidence="1">
    <location>
        <begin position="124"/>
        <end position="138"/>
    </location>
</feature>
<feature type="compositionally biased region" description="Acidic residues" evidence="1">
    <location>
        <begin position="182"/>
        <end position="191"/>
    </location>
</feature>
<feature type="non-terminal residue" evidence="2">
    <location>
        <position position="451"/>
    </location>
</feature>
<evidence type="ECO:0000313" key="2">
    <source>
        <dbReference type="EMBL" id="KAG0653597.1"/>
    </source>
</evidence>
<dbReference type="Proteomes" id="UP000750334">
    <property type="component" value="Unassembled WGS sequence"/>
</dbReference>
<feature type="non-terminal residue" evidence="2">
    <location>
        <position position="1"/>
    </location>
</feature>
<protein>
    <submittedName>
        <fullName evidence="2">Uncharacterized protein</fullName>
    </submittedName>
</protein>
<comment type="caution">
    <text evidence="2">The sequence shown here is derived from an EMBL/GenBank/DDBJ whole genome shotgun (WGS) entry which is preliminary data.</text>
</comment>
<accession>A0A9P6VSJ8</accession>
<evidence type="ECO:0000313" key="3">
    <source>
        <dbReference type="Proteomes" id="UP000750334"/>
    </source>
</evidence>
<dbReference type="OrthoDB" id="10626422at2759"/>
<sequence>DAETIEDSNKEKVAMPDISKSVNNRENNLANEPTTNPRRSLIISNRISEIETSKHNETSRIATAKIDDLIETPKKNIATTDAVPEIETPRIETPKKNNSRIETPQKDNSTTVATPVFSPEEKNVFTQDTTNASESKGQLSSDETIKYLNQLIKLAQQLEEQGQDTGALKSSIVSIRQNLSKDEEEATDEVDSPTIDRSNKRVAPEISTPRTKKTRRTNKTQEVKDLLRKEWGSKGNVFEVLGIENGVSKYLYYDGMDYSALPCKWYRYDRGCGHCLMSPIEACVCFGSVNWIKTMAYESLITLHCILAPETFKDIVDKSMLYGCYSVLINVVENRKLYKELVEKRFGSFLQFMAQERTDLGQYPGFDSSREMLHMFNNLWSYMKRRELDIMAFCAGETVKFPRIWRLEDKGRILDSMRKHGEDIYKESGIYKNHIDPKRYVQKLLMHNFKG</sequence>
<evidence type="ECO:0000256" key="1">
    <source>
        <dbReference type="SAM" id="MobiDB-lite"/>
    </source>
</evidence>
<feature type="region of interest" description="Disordered" evidence="1">
    <location>
        <begin position="178"/>
        <end position="220"/>
    </location>
</feature>